<evidence type="ECO:0000313" key="2">
    <source>
        <dbReference type="EMBL" id="KAK8081425.1"/>
    </source>
</evidence>
<keyword evidence="3" id="KW-1185">Reference proteome</keyword>
<dbReference type="Proteomes" id="UP001446871">
    <property type="component" value="Unassembled WGS sequence"/>
</dbReference>
<feature type="region of interest" description="Disordered" evidence="1">
    <location>
        <begin position="1"/>
        <end position="122"/>
    </location>
</feature>
<feature type="compositionally biased region" description="Polar residues" evidence="1">
    <location>
        <begin position="67"/>
        <end position="85"/>
    </location>
</feature>
<evidence type="ECO:0000256" key="1">
    <source>
        <dbReference type="SAM" id="MobiDB-lite"/>
    </source>
</evidence>
<sequence>MREAQEAAYDIEPRISPARPSSTGLASVGGDVDSGDSGRYEGSARRARREETKEPARSRELAHWRIQKSSISSTAPTHIQDNDLTQPPVVEDGITFALGSDTHGQPHEDNAALPTGLLDGLD</sequence>
<organism evidence="2 3">
    <name type="scientific">Apiospora saccharicola</name>
    <dbReference type="NCBI Taxonomy" id="335842"/>
    <lineage>
        <taxon>Eukaryota</taxon>
        <taxon>Fungi</taxon>
        <taxon>Dikarya</taxon>
        <taxon>Ascomycota</taxon>
        <taxon>Pezizomycotina</taxon>
        <taxon>Sordariomycetes</taxon>
        <taxon>Xylariomycetidae</taxon>
        <taxon>Amphisphaeriales</taxon>
        <taxon>Apiosporaceae</taxon>
        <taxon>Apiospora</taxon>
    </lineage>
</organism>
<comment type="caution">
    <text evidence="2">The sequence shown here is derived from an EMBL/GenBank/DDBJ whole genome shotgun (WGS) entry which is preliminary data.</text>
</comment>
<gene>
    <name evidence="2" type="ORF">PG996_000206</name>
</gene>
<evidence type="ECO:0000313" key="3">
    <source>
        <dbReference type="Proteomes" id="UP001446871"/>
    </source>
</evidence>
<name>A0ABR1WG26_9PEZI</name>
<protein>
    <submittedName>
        <fullName evidence="2">Uncharacterized protein</fullName>
    </submittedName>
</protein>
<accession>A0ABR1WG26</accession>
<reference evidence="2 3" key="1">
    <citation type="submission" date="2023-01" db="EMBL/GenBank/DDBJ databases">
        <title>Analysis of 21 Apiospora genomes using comparative genomics revels a genus with tremendous synthesis potential of carbohydrate active enzymes and secondary metabolites.</title>
        <authorList>
            <person name="Sorensen T."/>
        </authorList>
    </citation>
    <scope>NUCLEOTIDE SEQUENCE [LARGE SCALE GENOMIC DNA]</scope>
    <source>
        <strain evidence="2 3">CBS 83171</strain>
    </source>
</reference>
<dbReference type="EMBL" id="JAQQWM010000001">
    <property type="protein sequence ID" value="KAK8081425.1"/>
    <property type="molecule type" value="Genomic_DNA"/>
</dbReference>
<feature type="compositionally biased region" description="Basic and acidic residues" evidence="1">
    <location>
        <begin position="36"/>
        <end position="63"/>
    </location>
</feature>
<proteinExistence type="predicted"/>